<comment type="caution">
    <text evidence="2">The sequence shown here is derived from an EMBL/GenBank/DDBJ whole genome shotgun (WGS) entry which is preliminary data.</text>
</comment>
<proteinExistence type="predicted"/>
<evidence type="ECO:0000256" key="1">
    <source>
        <dbReference type="SAM" id="SignalP"/>
    </source>
</evidence>
<evidence type="ECO:0000313" key="3">
    <source>
        <dbReference type="Proteomes" id="UP000234323"/>
    </source>
</evidence>
<accession>A0A2I1FY71</accession>
<dbReference type="VEuPathDB" id="FungiDB:RhiirA1_461072"/>
<reference evidence="2 3" key="1">
    <citation type="submission" date="2015-10" db="EMBL/GenBank/DDBJ databases">
        <title>Genome analyses suggest a sexual origin of heterokaryosis in a supposedly ancient asexual fungus.</title>
        <authorList>
            <person name="Ropars J."/>
            <person name="Sedzielewska K."/>
            <person name="Noel J."/>
            <person name="Charron P."/>
            <person name="Farinelli L."/>
            <person name="Marton T."/>
            <person name="Kruger M."/>
            <person name="Pelin A."/>
            <person name="Brachmann A."/>
            <person name="Corradi N."/>
        </authorList>
    </citation>
    <scope>NUCLEOTIDE SEQUENCE [LARGE SCALE GENOMIC DNA]</scope>
    <source>
        <strain evidence="2 3">A4</strain>
    </source>
</reference>
<organism evidence="2 3">
    <name type="scientific">Rhizophagus irregularis</name>
    <dbReference type="NCBI Taxonomy" id="588596"/>
    <lineage>
        <taxon>Eukaryota</taxon>
        <taxon>Fungi</taxon>
        <taxon>Fungi incertae sedis</taxon>
        <taxon>Mucoromycota</taxon>
        <taxon>Glomeromycotina</taxon>
        <taxon>Glomeromycetes</taxon>
        <taxon>Glomerales</taxon>
        <taxon>Glomeraceae</taxon>
        <taxon>Rhizophagus</taxon>
    </lineage>
</organism>
<dbReference type="Proteomes" id="UP000234323">
    <property type="component" value="Unassembled WGS sequence"/>
</dbReference>
<feature type="chain" id="PRO_5014198943" evidence="1">
    <location>
        <begin position="29"/>
        <end position="240"/>
    </location>
</feature>
<dbReference type="AlphaFoldDB" id="A0A2I1FY71"/>
<name>A0A2I1FY71_9GLOM</name>
<keyword evidence="3" id="KW-1185">Reference proteome</keyword>
<dbReference type="EMBL" id="LLXI01000057">
    <property type="protein sequence ID" value="PKY39276.1"/>
    <property type="molecule type" value="Genomic_DNA"/>
</dbReference>
<keyword evidence="1" id="KW-0732">Signal</keyword>
<evidence type="ECO:0000313" key="2">
    <source>
        <dbReference type="EMBL" id="PKY39276.1"/>
    </source>
</evidence>
<sequence length="240" mass="27675">MRMCLNIISDMNLYFIVLLALATGDVDSLEFYVYIDLSPIKNQIINGEIDWSFTKEWLNHNPLDVPCSAKLSKIQGTKIKKCNFIYPSIDIQQRNYPRLYPLGSIPCIECQNVQDSNAHIGTCTEHSDDIKLILNAEKEHLFTLIADNLDNMDNNTDILEITINNSPFLTSILMTCYQFHILRNSDPPTDHQTDAPTRRLYTHRRLTTTPYFREGGFYDNDAHIRWTSCNFCTQAIGVSW</sequence>
<feature type="signal peptide" evidence="1">
    <location>
        <begin position="1"/>
        <end position="28"/>
    </location>
</feature>
<gene>
    <name evidence="2" type="ORF">RhiirA4_452438</name>
</gene>
<protein>
    <submittedName>
        <fullName evidence="2">Uncharacterized protein</fullName>
    </submittedName>
</protein>
<dbReference type="VEuPathDB" id="FungiDB:FUN_012363"/>